<dbReference type="EMBL" id="LSYS01004331">
    <property type="protein sequence ID" value="OPJ80149.1"/>
    <property type="molecule type" value="Genomic_DNA"/>
</dbReference>
<accession>A0A1V4K6T1</accession>
<dbReference type="Proteomes" id="UP000190648">
    <property type="component" value="Unassembled WGS sequence"/>
</dbReference>
<evidence type="ECO:0000313" key="2">
    <source>
        <dbReference type="Proteomes" id="UP000190648"/>
    </source>
</evidence>
<sequence>MAQITDRLCVSDRHCIQKFLIVWKPINSTPKTSNSNIKLSTRKTFFPFPKPHNPWKQGDLPEVNKLKASMQYNMEHKKPQRSRELKVFSKATCKSSGNVDKSLS</sequence>
<dbReference type="AlphaFoldDB" id="A0A1V4K6T1"/>
<evidence type="ECO:0000313" key="1">
    <source>
        <dbReference type="EMBL" id="OPJ80149.1"/>
    </source>
</evidence>
<gene>
    <name evidence="1" type="ORF">AV530_002534</name>
</gene>
<name>A0A1V4K6T1_PATFA</name>
<organism evidence="1 2">
    <name type="scientific">Patagioenas fasciata monilis</name>
    <dbReference type="NCBI Taxonomy" id="372326"/>
    <lineage>
        <taxon>Eukaryota</taxon>
        <taxon>Metazoa</taxon>
        <taxon>Chordata</taxon>
        <taxon>Craniata</taxon>
        <taxon>Vertebrata</taxon>
        <taxon>Euteleostomi</taxon>
        <taxon>Archelosauria</taxon>
        <taxon>Archosauria</taxon>
        <taxon>Dinosauria</taxon>
        <taxon>Saurischia</taxon>
        <taxon>Theropoda</taxon>
        <taxon>Coelurosauria</taxon>
        <taxon>Aves</taxon>
        <taxon>Neognathae</taxon>
        <taxon>Neoaves</taxon>
        <taxon>Columbimorphae</taxon>
        <taxon>Columbiformes</taxon>
        <taxon>Columbidae</taxon>
        <taxon>Patagioenas</taxon>
    </lineage>
</organism>
<keyword evidence="2" id="KW-1185">Reference proteome</keyword>
<proteinExistence type="predicted"/>
<comment type="caution">
    <text evidence="1">The sequence shown here is derived from an EMBL/GenBank/DDBJ whole genome shotgun (WGS) entry which is preliminary data.</text>
</comment>
<reference evidence="1 2" key="1">
    <citation type="submission" date="2016-02" db="EMBL/GenBank/DDBJ databases">
        <title>Band-tailed pigeon sequencing and assembly.</title>
        <authorList>
            <person name="Soares A.E."/>
            <person name="Novak B.J."/>
            <person name="Rice E.S."/>
            <person name="O'Connell B."/>
            <person name="Chang D."/>
            <person name="Weber S."/>
            <person name="Shapiro B."/>
        </authorList>
    </citation>
    <scope>NUCLEOTIDE SEQUENCE [LARGE SCALE GENOMIC DNA]</scope>
    <source>
        <strain evidence="1">BTP2013</strain>
        <tissue evidence="1">Blood</tissue>
    </source>
</reference>
<protein>
    <submittedName>
        <fullName evidence="1">Uncharacterized protein</fullName>
    </submittedName>
</protein>